<dbReference type="InterPro" id="IPR051580">
    <property type="entry name" value="ZnF-Chromatin_assoc"/>
</dbReference>
<dbReference type="AlphaFoldDB" id="A0A8H6M8B1"/>
<organism evidence="6 7">
    <name type="scientific">Ephemerocybe angulata</name>
    <dbReference type="NCBI Taxonomy" id="980116"/>
    <lineage>
        <taxon>Eukaryota</taxon>
        <taxon>Fungi</taxon>
        <taxon>Dikarya</taxon>
        <taxon>Basidiomycota</taxon>
        <taxon>Agaricomycotina</taxon>
        <taxon>Agaricomycetes</taxon>
        <taxon>Agaricomycetidae</taxon>
        <taxon>Agaricales</taxon>
        <taxon>Agaricineae</taxon>
        <taxon>Psathyrellaceae</taxon>
        <taxon>Ephemerocybe</taxon>
    </lineage>
</organism>
<protein>
    <recommendedName>
        <fullName evidence="8">C2H2-type domain-containing protein</fullName>
    </recommendedName>
</protein>
<evidence type="ECO:0000256" key="1">
    <source>
        <dbReference type="ARBA" id="ARBA00022723"/>
    </source>
</evidence>
<dbReference type="OrthoDB" id="1662883at2759"/>
<gene>
    <name evidence="6" type="ORF">DFP72DRAFT_846522</name>
</gene>
<dbReference type="EMBL" id="JACGCI010000025">
    <property type="protein sequence ID" value="KAF6756664.1"/>
    <property type="molecule type" value="Genomic_DNA"/>
</dbReference>
<comment type="caution">
    <text evidence="6">The sequence shown here is derived from an EMBL/GenBank/DDBJ whole genome shotgun (WGS) entry which is preliminary data.</text>
</comment>
<feature type="compositionally biased region" description="Low complexity" evidence="5">
    <location>
        <begin position="1086"/>
        <end position="1095"/>
    </location>
</feature>
<feature type="region of interest" description="Disordered" evidence="5">
    <location>
        <begin position="1001"/>
        <end position="1027"/>
    </location>
</feature>
<feature type="compositionally biased region" description="Low complexity" evidence="5">
    <location>
        <begin position="456"/>
        <end position="465"/>
    </location>
</feature>
<keyword evidence="2" id="KW-0677">Repeat</keyword>
<evidence type="ECO:0000256" key="5">
    <source>
        <dbReference type="SAM" id="MobiDB-lite"/>
    </source>
</evidence>
<feature type="region of interest" description="Disordered" evidence="5">
    <location>
        <begin position="426"/>
        <end position="465"/>
    </location>
</feature>
<reference evidence="6 7" key="1">
    <citation type="submission" date="2020-07" db="EMBL/GenBank/DDBJ databases">
        <title>Comparative genomics of pyrophilous fungi reveals a link between fire events and developmental genes.</title>
        <authorList>
            <consortium name="DOE Joint Genome Institute"/>
            <person name="Steindorff A.S."/>
            <person name="Carver A."/>
            <person name="Calhoun S."/>
            <person name="Stillman K."/>
            <person name="Liu H."/>
            <person name="Lipzen A."/>
            <person name="Pangilinan J."/>
            <person name="Labutti K."/>
            <person name="Bruns T.D."/>
            <person name="Grigoriev I.V."/>
        </authorList>
    </citation>
    <scope>NUCLEOTIDE SEQUENCE [LARGE SCALE GENOMIC DNA]</scope>
    <source>
        <strain evidence="6 7">CBS 144469</strain>
    </source>
</reference>
<feature type="region of interest" description="Disordered" evidence="5">
    <location>
        <begin position="521"/>
        <end position="570"/>
    </location>
</feature>
<feature type="compositionally biased region" description="Polar residues" evidence="5">
    <location>
        <begin position="887"/>
        <end position="912"/>
    </location>
</feature>
<keyword evidence="3" id="KW-0863">Zinc-finger</keyword>
<proteinExistence type="predicted"/>
<dbReference type="PANTHER" id="PTHR23057:SF0">
    <property type="entry name" value="JUXTAPOSED WITH ANOTHER ZINC FINGER PROTEIN 1"/>
    <property type="match status" value="1"/>
</dbReference>
<keyword evidence="7" id="KW-1185">Reference proteome</keyword>
<feature type="region of interest" description="Disordered" evidence="5">
    <location>
        <begin position="1065"/>
        <end position="1115"/>
    </location>
</feature>
<keyword evidence="4" id="KW-0862">Zinc</keyword>
<dbReference type="GO" id="GO:0005634">
    <property type="term" value="C:nucleus"/>
    <property type="evidence" value="ECO:0007669"/>
    <property type="project" value="TreeGrafter"/>
</dbReference>
<feature type="compositionally biased region" description="Low complexity" evidence="5">
    <location>
        <begin position="829"/>
        <end position="870"/>
    </location>
</feature>
<evidence type="ECO:0000256" key="4">
    <source>
        <dbReference type="ARBA" id="ARBA00022833"/>
    </source>
</evidence>
<sequence>MSVVGVRASALASYLSPVCVPAACATPYGALECNITSNDTDIGLFRVLTQPRAWCTAHRPGVLEADKIPTARDDRTRDWRNATEELTLTRYQGSEGLGCIEIGISPRKPDYALDTRPSRLLEAERHTGLAPHQVREYTRKSIVDVREWKRLTLRLILYKPMTTRMENEVLGDDWREQTRFHPAPSMRRSAKKVSSRREARGTSFHFRPDVRGWVGDCSQWEGALEASCLLFIFYHYTLLITYTNKATPTSQPIALRPSSTTQDYTMQDANGSFSGSSSGPFNPASYTRQFIGSPISWRAGSYGMRSLSSSWGSRIPVGSPSAELTGGRQVTLVARQGLHDLLGHFEEVHIVLDNETSKAQAGNQVTFNQHVTSYPLSSSGLSSPSDSGNNNNSASWTAAFALILRRSDDMELAELDLKRHRLRAAGLPRAHHRRPKPLHRLTPPPSSPAHRPQTPSPSSSPLTSPHPFVLILRATCTQPSSPGSRPPPLTTFHRQAPLQRRRFNSAAQSQRQDLLHHAHTSLHPHSHTQMTRSTPRQDSRGIFESPGPDTTRRRDASAPTWQSDQAIGQGRQAAGPAAACLARAEVAANNGCLSRALLLAQCEPYTRRHVWRIAGSRVSCRRVKVERPPNINHDASTSVGSLPLTYVHHAAQLSFSTHVWPFGKRQQPQNSPSPHAQHHRTLEFELVAWLGARESPAARLEPHPAQTTQVAKPCNEQANGLKGHARLLQLCAPEGLGVWKGRLERKGWSAVHRRLGGGAEGVEREAEKRLRPFACGVGDCQRRYKNMNGLRYHYQHSGEHGAVGLALLASGQHECLQNNHSGKRREHAASSSNSNTNHQQNAATSSNYTSTNTTNTTSNTSSNAGYSTTTFAMDEDREGRKRFGGSSAFSNKGAASSQSVPVSRAGSLSRTGTPAPVTVPVSANTSPKTSPRPNAMGTTPMGGSSSLSGALGGVQMGGGTSAMTTPIQVVPVRVQQVNGVGINTGLPPLPSGVAVAAAAAAASPPPPGSASSTAGSPSAGSPPAQVTQAQMQQMAAAAYQQYAQQFQRQYQAAMQMHAVQQQGQQAAAAQQQGSPSANAKGSASPQQQGQQQQYGYGQGGGQDWMSGVGMAMDMS</sequence>
<keyword evidence="1" id="KW-0479">Metal-binding</keyword>
<feature type="compositionally biased region" description="Polar residues" evidence="5">
    <location>
        <begin position="1073"/>
        <end position="1085"/>
    </location>
</feature>
<evidence type="ECO:0008006" key="8">
    <source>
        <dbReference type="Google" id="ProtNLM"/>
    </source>
</evidence>
<dbReference type="PANTHER" id="PTHR23057">
    <property type="entry name" value="JUXTAPOSED WITH ANOTHER ZINC FINGER PROTEIN 1"/>
    <property type="match status" value="1"/>
</dbReference>
<feature type="region of interest" description="Disordered" evidence="5">
    <location>
        <begin position="817"/>
        <end position="952"/>
    </location>
</feature>
<evidence type="ECO:0000313" key="6">
    <source>
        <dbReference type="EMBL" id="KAF6756664.1"/>
    </source>
</evidence>
<feature type="compositionally biased region" description="Low complexity" evidence="5">
    <location>
        <begin position="1009"/>
        <end position="1027"/>
    </location>
</feature>
<accession>A0A8H6M8B1</accession>
<name>A0A8H6M8B1_9AGAR</name>
<dbReference type="Proteomes" id="UP000521943">
    <property type="component" value="Unassembled WGS sequence"/>
</dbReference>
<feature type="compositionally biased region" description="Polar residues" evidence="5">
    <location>
        <begin position="921"/>
        <end position="932"/>
    </location>
</feature>
<feature type="compositionally biased region" description="Basic residues" evidence="5">
    <location>
        <begin position="426"/>
        <end position="439"/>
    </location>
</feature>
<evidence type="ECO:0000256" key="3">
    <source>
        <dbReference type="ARBA" id="ARBA00022771"/>
    </source>
</evidence>
<evidence type="ECO:0000313" key="7">
    <source>
        <dbReference type="Proteomes" id="UP000521943"/>
    </source>
</evidence>
<evidence type="ECO:0000256" key="2">
    <source>
        <dbReference type="ARBA" id="ARBA00022737"/>
    </source>
</evidence>
<dbReference type="GO" id="GO:0008270">
    <property type="term" value="F:zinc ion binding"/>
    <property type="evidence" value="ECO:0007669"/>
    <property type="project" value="UniProtKB-KW"/>
</dbReference>